<reference evidence="2" key="1">
    <citation type="journal article" date="2017" name="Nat. Microbiol.">
        <title>Global analysis of biosynthetic gene clusters reveals vast potential of secondary metabolite production in Penicillium species.</title>
        <authorList>
            <person name="Nielsen J.C."/>
            <person name="Grijseels S."/>
            <person name="Prigent S."/>
            <person name="Ji B."/>
            <person name="Dainat J."/>
            <person name="Nielsen K.F."/>
            <person name="Frisvad J.C."/>
            <person name="Workman M."/>
            <person name="Nielsen J."/>
        </authorList>
    </citation>
    <scope>NUCLEOTIDE SEQUENCE [LARGE SCALE GENOMIC DNA]</scope>
    <source>
        <strain evidence="2">IBT 29486</strain>
    </source>
</reference>
<accession>A0A1V6RL38</accession>
<evidence type="ECO:0008006" key="3">
    <source>
        <dbReference type="Google" id="ProtNLM"/>
    </source>
</evidence>
<sequence length="185" mass="21264">MPRKAAKESRELDHEVETFDPDGDVIIVAKGKSLDDDKRFLLSSKLLSLASLVFAKFFGPNFYEGAQVATCTCPEIPLYDDDPDLMRVLLALLHYQEPEEIPYNSTEWLAKLAIHCDKYDCVKALRPWVSNWIYEFESIYTLMDQEFGYLILATHLFRSSDHFSKLTAKVQADLPPGFALEWESF</sequence>
<dbReference type="Gene3D" id="3.30.710.10">
    <property type="entry name" value="Potassium Channel Kv1.1, Chain A"/>
    <property type="match status" value="1"/>
</dbReference>
<dbReference type="InterPro" id="IPR011333">
    <property type="entry name" value="SKP1/BTB/POZ_sf"/>
</dbReference>
<keyword evidence="2" id="KW-1185">Reference proteome</keyword>
<comment type="caution">
    <text evidence="1">The sequence shown here is derived from an EMBL/GenBank/DDBJ whole genome shotgun (WGS) entry which is preliminary data.</text>
</comment>
<dbReference type="AlphaFoldDB" id="A0A1V6RL38"/>
<proteinExistence type="predicted"/>
<organism evidence="1 2">
    <name type="scientific">Penicillium vulpinum</name>
    <dbReference type="NCBI Taxonomy" id="29845"/>
    <lineage>
        <taxon>Eukaryota</taxon>
        <taxon>Fungi</taxon>
        <taxon>Dikarya</taxon>
        <taxon>Ascomycota</taxon>
        <taxon>Pezizomycotina</taxon>
        <taxon>Eurotiomycetes</taxon>
        <taxon>Eurotiomycetidae</taxon>
        <taxon>Eurotiales</taxon>
        <taxon>Aspergillaceae</taxon>
        <taxon>Penicillium</taxon>
    </lineage>
</organism>
<name>A0A1V6RL38_9EURO</name>
<dbReference type="OrthoDB" id="5275938at2759"/>
<protein>
    <recommendedName>
        <fullName evidence="3">BTB domain-containing protein</fullName>
    </recommendedName>
</protein>
<dbReference type="STRING" id="29845.A0A1V6RL38"/>
<evidence type="ECO:0000313" key="2">
    <source>
        <dbReference type="Proteomes" id="UP000191518"/>
    </source>
</evidence>
<dbReference type="Proteomes" id="UP000191518">
    <property type="component" value="Unassembled WGS sequence"/>
</dbReference>
<gene>
    <name evidence="1" type="ORF">PENVUL_c040G05350</name>
</gene>
<dbReference type="EMBL" id="MDYP01000040">
    <property type="protein sequence ID" value="OQE02164.1"/>
    <property type="molecule type" value="Genomic_DNA"/>
</dbReference>
<evidence type="ECO:0000313" key="1">
    <source>
        <dbReference type="EMBL" id="OQE02164.1"/>
    </source>
</evidence>